<dbReference type="Proteomes" id="UP000595814">
    <property type="component" value="Chromosome"/>
</dbReference>
<gene>
    <name evidence="1" type="ORF">JFY71_00350</name>
</gene>
<evidence type="ECO:0000313" key="2">
    <source>
        <dbReference type="Proteomes" id="UP000595814"/>
    </source>
</evidence>
<evidence type="ECO:0000313" key="1">
    <source>
        <dbReference type="EMBL" id="QQK08023.1"/>
    </source>
</evidence>
<sequence>MKKIISIFLIMVFVGVLYGCNSKPVVNNDYTSEGTEVKGKEDIIIKYWNSKENSEPILVKYDGIEEDFKNIIKELEKVKAEDSCECIRENNFDSGDIILSFDNISNNKMHIRVNEKKKNNTSKDYYLNMENEVVNRIQEFYDKSMENTKEDIKNGLKVTLHEVDFENGELVLEDFSKEREKDFDGIVTKLNNYEKLDTDVKFVKPISFEKNGTIVRLSTSSFNNDVDYYYVSLIENNIEKILQVYKNDEINGVLYEFFKGILLEKEIKIDE</sequence>
<organism evidence="1 2">
    <name type="scientific">Miniphocaeibacter halophilus</name>
    <dbReference type="NCBI Taxonomy" id="2931922"/>
    <lineage>
        <taxon>Bacteria</taxon>
        <taxon>Bacillati</taxon>
        <taxon>Bacillota</taxon>
        <taxon>Tissierellia</taxon>
        <taxon>Tissierellales</taxon>
        <taxon>Peptoniphilaceae</taxon>
        <taxon>Miniphocaeibacter</taxon>
    </lineage>
</organism>
<protein>
    <submittedName>
        <fullName evidence="1">Uncharacterized protein</fullName>
    </submittedName>
</protein>
<name>A0AC61MRS7_9FIRM</name>
<proteinExistence type="predicted"/>
<accession>A0AC61MRS7</accession>
<dbReference type="EMBL" id="CP066744">
    <property type="protein sequence ID" value="QQK08023.1"/>
    <property type="molecule type" value="Genomic_DNA"/>
</dbReference>
<keyword evidence="2" id="KW-1185">Reference proteome</keyword>
<reference evidence="1 2" key="1">
    <citation type="journal article" date="2022" name="Int. J. Syst. Evol. Microbiol.">
        <title>Miniphocaeibacter halophilus sp. nov., an ammonium-tolerant acetate-producing bacterium isolated from a biogas system.</title>
        <authorList>
            <person name="Schnurer A."/>
            <person name="Singh A."/>
            <person name="Bi S."/>
            <person name="Qiao W."/>
            <person name="Westerholm M."/>
        </authorList>
    </citation>
    <scope>NUCLEOTIDE SEQUENCE [LARGE SCALE GENOMIC DNA]</scope>
    <source>
        <strain evidence="1 2">AMB_01</strain>
    </source>
</reference>